<dbReference type="PANTHER" id="PTHR39405">
    <property type="entry name" value="DSC E3 UBIQUITIN LIGASE COMPLEX SUBUNIT 4"/>
    <property type="match status" value="1"/>
</dbReference>
<dbReference type="EMBL" id="KV454435">
    <property type="protein sequence ID" value="ODQ78532.1"/>
    <property type="molecule type" value="Genomic_DNA"/>
</dbReference>
<feature type="domain" description="DUF1746" evidence="2">
    <location>
        <begin position="45"/>
        <end position="170"/>
    </location>
</feature>
<dbReference type="InterPro" id="IPR013715">
    <property type="entry name" value="DUF1746"/>
</dbReference>
<evidence type="ECO:0000256" key="1">
    <source>
        <dbReference type="SAM" id="Phobius"/>
    </source>
</evidence>
<feature type="transmembrane region" description="Helical" evidence="1">
    <location>
        <begin position="41"/>
        <end position="59"/>
    </location>
</feature>
<dbReference type="InterPro" id="IPR038967">
    <property type="entry name" value="Dsc4-like"/>
</dbReference>
<evidence type="ECO:0000259" key="2">
    <source>
        <dbReference type="Pfam" id="PF08508"/>
    </source>
</evidence>
<feature type="transmembrane region" description="Helical" evidence="1">
    <location>
        <begin position="99"/>
        <end position="117"/>
    </location>
</feature>
<proteinExistence type="predicted"/>
<keyword evidence="1" id="KW-0812">Transmembrane</keyword>
<dbReference type="Proteomes" id="UP000094336">
    <property type="component" value="Unassembled WGS sequence"/>
</dbReference>
<reference evidence="4" key="1">
    <citation type="submission" date="2016-05" db="EMBL/GenBank/DDBJ databases">
        <title>Comparative genomics of biotechnologically important yeasts.</title>
        <authorList>
            <consortium name="DOE Joint Genome Institute"/>
            <person name="Riley R."/>
            <person name="Haridas S."/>
            <person name="Wolfe K.H."/>
            <person name="Lopes M.R."/>
            <person name="Hittinger C.T."/>
            <person name="Goker M."/>
            <person name="Salamov A."/>
            <person name="Wisecaver J."/>
            <person name="Long T.M."/>
            <person name="Aerts A.L."/>
            <person name="Barry K."/>
            <person name="Choi C."/>
            <person name="Clum A."/>
            <person name="Coughlan A.Y."/>
            <person name="Deshpande S."/>
            <person name="Douglass A.P."/>
            <person name="Hanson S.J."/>
            <person name="Klenk H.-P."/>
            <person name="Labutti K."/>
            <person name="Lapidus A."/>
            <person name="Lindquist E."/>
            <person name="Lipzen A."/>
            <person name="Meier-Kolthoff J.P."/>
            <person name="Ohm R.A."/>
            <person name="Otillar R.P."/>
            <person name="Pangilinan J."/>
            <person name="Peng Y."/>
            <person name="Rokas A."/>
            <person name="Rosa C.A."/>
            <person name="Scheuner C."/>
            <person name="Sibirny A.A."/>
            <person name="Slot J.C."/>
            <person name="Stielow J.B."/>
            <person name="Sun H."/>
            <person name="Kurtzman C.P."/>
            <person name="Blackwell M."/>
            <person name="Grigoriev I.V."/>
            <person name="Jeffries T.W."/>
        </authorList>
    </citation>
    <scope>NUCLEOTIDE SEQUENCE [LARGE SCALE GENOMIC DNA]</scope>
    <source>
        <strain evidence="4">NRRL Y-12698</strain>
    </source>
</reference>
<keyword evidence="1" id="KW-1133">Transmembrane helix</keyword>
<dbReference type="GeneID" id="30147366"/>
<dbReference type="Pfam" id="PF08508">
    <property type="entry name" value="DUF1746"/>
    <property type="match status" value="1"/>
</dbReference>
<accession>A0A1E3QN61</accession>
<protein>
    <recommendedName>
        <fullName evidence="2">DUF1746 domain-containing protein</fullName>
    </recommendedName>
</protein>
<evidence type="ECO:0000313" key="4">
    <source>
        <dbReference type="Proteomes" id="UP000094336"/>
    </source>
</evidence>
<gene>
    <name evidence="3" type="ORF">BABINDRAFT_162739</name>
</gene>
<dbReference type="GO" id="GO:0044695">
    <property type="term" value="C:Dsc E3 ubiquitin ligase complex"/>
    <property type="evidence" value="ECO:0007669"/>
    <property type="project" value="InterPro"/>
</dbReference>
<dbReference type="AlphaFoldDB" id="A0A1E3QN61"/>
<evidence type="ECO:0000313" key="3">
    <source>
        <dbReference type="EMBL" id="ODQ78532.1"/>
    </source>
</evidence>
<name>A0A1E3QN61_9ASCO</name>
<dbReference type="PANTHER" id="PTHR39405:SF1">
    <property type="entry name" value="DSC E3 UBIQUITIN LIGASE COMPLEX SUBUNIT 4"/>
    <property type="match status" value="1"/>
</dbReference>
<sequence>MEFHDRPQATGSHMLIPTPQEFAACNAQALSDRKHKFRQKLIVALDILILLLFICVYLADLSALKLLIKVGLQFTLADPFPTTAIQNISKARRNRIVQFLMWFTIYANLGLIALHLWHGNRALQQYLGPNEDYVYGGFFIQVIGERVYRSLWMLARVLLWDILAFAAQLVLFSITCVSECVLLPQSEAGEDGYSGRVLIYEINIWENLSAAFNYDVADRESNIPESLFV</sequence>
<dbReference type="GO" id="GO:0005783">
    <property type="term" value="C:endoplasmic reticulum"/>
    <property type="evidence" value="ECO:0007669"/>
    <property type="project" value="TreeGrafter"/>
</dbReference>
<organism evidence="3 4">
    <name type="scientific">Babjeviella inositovora NRRL Y-12698</name>
    <dbReference type="NCBI Taxonomy" id="984486"/>
    <lineage>
        <taxon>Eukaryota</taxon>
        <taxon>Fungi</taxon>
        <taxon>Dikarya</taxon>
        <taxon>Ascomycota</taxon>
        <taxon>Saccharomycotina</taxon>
        <taxon>Pichiomycetes</taxon>
        <taxon>Serinales incertae sedis</taxon>
        <taxon>Babjeviella</taxon>
    </lineage>
</organism>
<keyword evidence="4" id="KW-1185">Reference proteome</keyword>
<dbReference type="GO" id="GO:0032933">
    <property type="term" value="P:SREBP signaling pathway"/>
    <property type="evidence" value="ECO:0007669"/>
    <property type="project" value="InterPro"/>
</dbReference>
<keyword evidence="1" id="KW-0472">Membrane</keyword>
<dbReference type="RefSeq" id="XP_018983860.1">
    <property type="nucleotide sequence ID" value="XM_019129513.1"/>
</dbReference>